<feature type="transmembrane region" description="Helical" evidence="1">
    <location>
        <begin position="12"/>
        <end position="34"/>
    </location>
</feature>
<protein>
    <submittedName>
        <fullName evidence="2">Uncharacterized protein</fullName>
    </submittedName>
</protein>
<accession>A0A328P5A9</accession>
<reference evidence="2 3" key="1">
    <citation type="journal article" date="2018" name="Genet. Mol. Biol.">
        <title>The genome sequence of Dyella jiangningensis FCAV SCS01 from a lignocellulose-decomposing microbial consortium metagenome reveals potential for biotechnological applications.</title>
        <authorList>
            <person name="Desiderato J.G."/>
            <person name="Alvarenga D.O."/>
            <person name="Constancio M.T.L."/>
            <person name="Alves L.M.C."/>
            <person name="Varani A.M."/>
        </authorList>
    </citation>
    <scope>NUCLEOTIDE SEQUENCE [LARGE SCALE GENOMIC DNA]</scope>
    <source>
        <strain evidence="2 3">FCAV SCS01</strain>
    </source>
</reference>
<keyword evidence="3" id="KW-1185">Reference proteome</keyword>
<dbReference type="OrthoDB" id="6065050at2"/>
<keyword evidence="1" id="KW-0472">Membrane</keyword>
<proteinExistence type="predicted"/>
<dbReference type="AlphaFoldDB" id="A0A328P5A9"/>
<dbReference type="Proteomes" id="UP000248926">
    <property type="component" value="Unassembled WGS sequence"/>
</dbReference>
<name>A0A328P5A9_9GAMM</name>
<sequence>MSHVSRQGLRRYQRGSAVAEYTIVVLFLVLVLMANPDAIPKLIQSLKEAYSSFVYALSVSWI</sequence>
<gene>
    <name evidence="2" type="ORF">CA260_06050</name>
</gene>
<evidence type="ECO:0000256" key="1">
    <source>
        <dbReference type="SAM" id="Phobius"/>
    </source>
</evidence>
<dbReference type="EMBL" id="NFZS01000001">
    <property type="protein sequence ID" value="RAO77437.1"/>
    <property type="molecule type" value="Genomic_DNA"/>
</dbReference>
<evidence type="ECO:0000313" key="3">
    <source>
        <dbReference type="Proteomes" id="UP000248926"/>
    </source>
</evidence>
<organism evidence="2 3">
    <name type="scientific">Dyella jiangningensis</name>
    <dbReference type="NCBI Taxonomy" id="1379159"/>
    <lineage>
        <taxon>Bacteria</taxon>
        <taxon>Pseudomonadati</taxon>
        <taxon>Pseudomonadota</taxon>
        <taxon>Gammaproteobacteria</taxon>
        <taxon>Lysobacterales</taxon>
        <taxon>Rhodanobacteraceae</taxon>
        <taxon>Dyella</taxon>
    </lineage>
</organism>
<keyword evidence="1" id="KW-0812">Transmembrane</keyword>
<keyword evidence="1" id="KW-1133">Transmembrane helix</keyword>
<dbReference type="RefSeq" id="WP_111981465.1">
    <property type="nucleotide sequence ID" value="NZ_NFZS01000001.1"/>
</dbReference>
<evidence type="ECO:0000313" key="2">
    <source>
        <dbReference type="EMBL" id="RAO77437.1"/>
    </source>
</evidence>
<comment type="caution">
    <text evidence="2">The sequence shown here is derived from an EMBL/GenBank/DDBJ whole genome shotgun (WGS) entry which is preliminary data.</text>
</comment>